<evidence type="ECO:0000313" key="2">
    <source>
        <dbReference type="Proteomes" id="UP000606786"/>
    </source>
</evidence>
<protein>
    <submittedName>
        <fullName evidence="1">(Mediterranean fruit fly) hypothetical protein</fullName>
    </submittedName>
</protein>
<comment type="caution">
    <text evidence="1">The sequence shown here is derived from an EMBL/GenBank/DDBJ whole genome shotgun (WGS) entry which is preliminary data.</text>
</comment>
<dbReference type="AlphaFoldDB" id="A0A811U5G9"/>
<gene>
    <name evidence="1" type="ORF">CCAP1982_LOCUS1498</name>
</gene>
<keyword evidence="2" id="KW-1185">Reference proteome</keyword>
<proteinExistence type="predicted"/>
<name>A0A811U5G9_CERCA</name>
<evidence type="ECO:0000313" key="1">
    <source>
        <dbReference type="EMBL" id="CAD6992653.1"/>
    </source>
</evidence>
<organism evidence="1 2">
    <name type="scientific">Ceratitis capitata</name>
    <name type="common">Mediterranean fruit fly</name>
    <name type="synonym">Tephritis capitata</name>
    <dbReference type="NCBI Taxonomy" id="7213"/>
    <lineage>
        <taxon>Eukaryota</taxon>
        <taxon>Metazoa</taxon>
        <taxon>Ecdysozoa</taxon>
        <taxon>Arthropoda</taxon>
        <taxon>Hexapoda</taxon>
        <taxon>Insecta</taxon>
        <taxon>Pterygota</taxon>
        <taxon>Neoptera</taxon>
        <taxon>Endopterygota</taxon>
        <taxon>Diptera</taxon>
        <taxon>Brachycera</taxon>
        <taxon>Muscomorpha</taxon>
        <taxon>Tephritoidea</taxon>
        <taxon>Tephritidae</taxon>
        <taxon>Ceratitis</taxon>
        <taxon>Ceratitis</taxon>
    </lineage>
</organism>
<dbReference type="Proteomes" id="UP000606786">
    <property type="component" value="Unassembled WGS sequence"/>
</dbReference>
<accession>A0A811U5G9</accession>
<reference evidence="1" key="1">
    <citation type="submission" date="2020-11" db="EMBL/GenBank/DDBJ databases">
        <authorList>
            <person name="Whitehead M."/>
        </authorList>
    </citation>
    <scope>NUCLEOTIDE SEQUENCE</scope>
    <source>
        <strain evidence="1">EGII</strain>
    </source>
</reference>
<dbReference type="EMBL" id="CAJHJT010000001">
    <property type="protein sequence ID" value="CAD6992653.1"/>
    <property type="molecule type" value="Genomic_DNA"/>
</dbReference>
<sequence length="65" mass="6875">MVEGVTPYICVVPAACGGSALSPTVGVIDECVNSVNALLATTTTTTAAATKFSRYGQRQQRRRWV</sequence>